<dbReference type="STRING" id="1802583.A2311_01845"/>
<proteinExistence type="predicted"/>
<dbReference type="AlphaFoldDB" id="A0A1F4TD64"/>
<reference evidence="1 2" key="1">
    <citation type="journal article" date="2016" name="Nat. Commun.">
        <title>Thousands of microbial genomes shed light on interconnected biogeochemical processes in an aquifer system.</title>
        <authorList>
            <person name="Anantharaman K."/>
            <person name="Brown C.T."/>
            <person name="Hug L.A."/>
            <person name="Sharon I."/>
            <person name="Castelle C.J."/>
            <person name="Probst A.J."/>
            <person name="Thomas B.C."/>
            <person name="Singh A."/>
            <person name="Wilkins M.J."/>
            <person name="Karaoz U."/>
            <person name="Brodie E.L."/>
            <person name="Williams K.H."/>
            <person name="Hubbard S.S."/>
            <person name="Banfield J.F."/>
        </authorList>
    </citation>
    <scope>NUCLEOTIDE SEQUENCE [LARGE SCALE GENOMIC DNA]</scope>
</reference>
<accession>A0A1F4TD64</accession>
<name>A0A1F4TD64_UNCSA</name>
<dbReference type="EMBL" id="MEUF01000088">
    <property type="protein sequence ID" value="OGC30706.1"/>
    <property type="molecule type" value="Genomic_DNA"/>
</dbReference>
<gene>
    <name evidence="1" type="ORF">A2311_01845</name>
</gene>
<evidence type="ECO:0000313" key="1">
    <source>
        <dbReference type="EMBL" id="OGC30706.1"/>
    </source>
</evidence>
<comment type="caution">
    <text evidence="1">The sequence shown here is derived from an EMBL/GenBank/DDBJ whole genome shotgun (WGS) entry which is preliminary data.</text>
</comment>
<organism evidence="1 2">
    <name type="scientific">candidate division WOR-1 bacterium RIFOXYB2_FULL_48_7</name>
    <dbReference type="NCBI Taxonomy" id="1802583"/>
    <lineage>
        <taxon>Bacteria</taxon>
        <taxon>Bacillati</taxon>
        <taxon>Saganbacteria</taxon>
    </lineage>
</organism>
<dbReference type="Proteomes" id="UP000178951">
    <property type="component" value="Unassembled WGS sequence"/>
</dbReference>
<protein>
    <submittedName>
        <fullName evidence="1">Uncharacterized protein</fullName>
    </submittedName>
</protein>
<evidence type="ECO:0000313" key="2">
    <source>
        <dbReference type="Proteomes" id="UP000178951"/>
    </source>
</evidence>
<sequence length="859" mass="97323">MHVTNAQANLLGACQMKQPDRALKYLGILEKARRFVDSVTMATNYGMVARICMGDGRCLPALQLAIRGYNLNADAATREHTEQTLLGLTEMMLRHQPTRDKLTKPLADFLRRSLHPNIPVMSPQQAKYWHTVVNVVDQNDFYTEQKMLIEKYLDGMAPGIERAEAANRYLEVCWKTGLLLAEASELGRIADSARILLAEGETIIRDRLSEDSFFDLIVTLEFYDLFEALERAVAMRRREPTGALKYYLELARGLRHDLAATYEGIHNSSERYRGFSIGQVVDIKYIQAKIVRCYLEGHLREQATAREAKSRLEILLLKPWSVDPALKRELIAHLKLVLKLFEQPLMSVEPFWYYLRNPEGSSFAAREAYVVHQPGTNQLAVYLGSREEGNWVRVIIPTRRVEGRWQAVADPQVLFQETQSEPWVTTAMQATSYLANAARKGDKPPERSMVEQTRRVLAETSRAAGRLFMAENGLLGRQIFGQVAGNQEIQERRLELHNRLLLARTIFETYLKRVEEAEYQLEADDLLYPYIVGVNFLGRDFASTFLAQIALGELLPGQSGKYPFMVALHPRAGGQPLIAIAHSPKKIVIPGHGALSEQEAEYLFDLIYEAAVKLAVKSAVDSLQQTGYLFQPPDDDEAGLGKLRQIYAQFFHQQLTSGGLMALPWFTFEPMGDGDGLYRPINDQSPQAKEALAREGKTDEIYVQVEPAGLITLLPVRIKKIAGTNTLAPWERQPLRERQQALLNDPRVLPIYYGIYILTWFSDGRAHAFRYLLKPTEAEIMADELLADVDQKMRTGFFRDPKVFLRGTARKVRAPIESGLAAGTLTIDRQEEQTFALNTTFKRPRMVRLSTLLAEGYTL</sequence>